<sequence length="238" mass="26305">MTTLRILFLLLCGSQLQAQNISNLLQKANKLVDTQQLNPADISAGLKEALTLGAEKGCADLAKHDGFFKNAARKIAMPPEAQKIESTLRSMGLNQLADAFILSLNRAAEDACKTAAPILLQAIKEMTVTDGLAILRGNERAATEYLRSKTQQQLTEQFKPTIQASLATVQATKYWDQLNKAYQAIPFSNKRMNPNLADYVTEKALQGIYDEIALQEKEIRTNPVARTSALLKRLFDKP</sequence>
<accession>A0ABW6DCS7</accession>
<keyword evidence="3" id="KW-1185">Reference proteome</keyword>
<evidence type="ECO:0000256" key="1">
    <source>
        <dbReference type="SAM" id="SignalP"/>
    </source>
</evidence>
<reference evidence="2 3" key="1">
    <citation type="submission" date="2024-03" db="EMBL/GenBank/DDBJ databases">
        <title>Aquirufa genome sequencing.</title>
        <authorList>
            <person name="Pitt A."/>
            <person name="Hahn M.W."/>
        </authorList>
    </citation>
    <scope>NUCLEOTIDE SEQUENCE [LARGE SCALE GENOMIC DNA]</scope>
    <source>
        <strain evidence="2 3">OSTEICH-129V</strain>
    </source>
</reference>
<dbReference type="Proteomes" id="UP001598138">
    <property type="component" value="Unassembled WGS sequence"/>
</dbReference>
<comment type="caution">
    <text evidence="2">The sequence shown here is derived from an EMBL/GenBank/DDBJ whole genome shotgun (WGS) entry which is preliminary data.</text>
</comment>
<gene>
    <name evidence="2" type="ORF">U0R10_03170</name>
</gene>
<organism evidence="2 3">
    <name type="scientific">Aquirufa avitistagni</name>
    <dbReference type="NCBI Taxonomy" id="3104728"/>
    <lineage>
        <taxon>Bacteria</taxon>
        <taxon>Pseudomonadati</taxon>
        <taxon>Bacteroidota</taxon>
        <taxon>Cytophagia</taxon>
        <taxon>Cytophagales</taxon>
        <taxon>Flectobacillaceae</taxon>
        <taxon>Aquirufa</taxon>
    </lineage>
</organism>
<protein>
    <submittedName>
        <fullName evidence="2">DUF4197 domain-containing protein</fullName>
    </submittedName>
</protein>
<proteinExistence type="predicted"/>
<dbReference type="InterPro" id="IPR025245">
    <property type="entry name" value="DUF4197"/>
</dbReference>
<dbReference type="RefSeq" id="WP_377982398.1">
    <property type="nucleotide sequence ID" value="NZ_JBBKXZ010000001.1"/>
</dbReference>
<dbReference type="EMBL" id="JBBKXZ010000001">
    <property type="protein sequence ID" value="MFD3393613.1"/>
    <property type="molecule type" value="Genomic_DNA"/>
</dbReference>
<feature type="chain" id="PRO_5047345294" evidence="1">
    <location>
        <begin position="19"/>
        <end position="238"/>
    </location>
</feature>
<feature type="signal peptide" evidence="1">
    <location>
        <begin position="1"/>
        <end position="18"/>
    </location>
</feature>
<dbReference type="Pfam" id="PF13852">
    <property type="entry name" value="DUF4197"/>
    <property type="match status" value="1"/>
</dbReference>
<name>A0ABW6DCS7_9BACT</name>
<keyword evidence="1" id="KW-0732">Signal</keyword>
<evidence type="ECO:0000313" key="3">
    <source>
        <dbReference type="Proteomes" id="UP001598138"/>
    </source>
</evidence>
<evidence type="ECO:0000313" key="2">
    <source>
        <dbReference type="EMBL" id="MFD3393613.1"/>
    </source>
</evidence>